<dbReference type="GO" id="GO:0006007">
    <property type="term" value="P:glucose catabolic process"/>
    <property type="evidence" value="ECO:0007669"/>
    <property type="project" value="InterPro"/>
</dbReference>
<feature type="binding site" evidence="9 13">
    <location>
        <position position="65"/>
    </location>
    <ligand>
        <name>Mn(2+)</name>
        <dbReference type="ChEBI" id="CHEBI:29035"/>
        <label>2</label>
    </ligand>
</feature>
<comment type="subunit">
    <text evidence="9">Monomer.</text>
</comment>
<comment type="function">
    <text evidence="2 9">Catalyzes the interconversion of 2-phosphoglycerate and 3-phosphoglycerate.</text>
</comment>
<evidence type="ECO:0000259" key="15">
    <source>
        <dbReference type="Pfam" id="PF06415"/>
    </source>
</evidence>
<feature type="binding site" evidence="9 12">
    <location>
        <begin position="155"/>
        <end position="156"/>
    </location>
    <ligand>
        <name>substrate</name>
    </ligand>
</feature>
<comment type="cofactor">
    <cofactor evidence="9">
        <name>Mn(2+)</name>
        <dbReference type="ChEBI" id="CHEBI:29035"/>
    </cofactor>
    <text evidence="9">Binds 2 manganese ions per subunit.</text>
</comment>
<feature type="binding site" evidence="9 12">
    <location>
        <position position="187"/>
    </location>
    <ligand>
        <name>substrate</name>
    </ligand>
</feature>
<gene>
    <name evidence="9" type="primary">gpmI</name>
    <name evidence="16" type="ORF">A3C15_01700</name>
</gene>
<evidence type="ECO:0000313" key="16">
    <source>
        <dbReference type="EMBL" id="OGH67896.1"/>
    </source>
</evidence>
<feature type="binding site" evidence="9 12">
    <location>
        <position position="330"/>
    </location>
    <ligand>
        <name>substrate</name>
    </ligand>
</feature>
<evidence type="ECO:0000256" key="12">
    <source>
        <dbReference type="PIRSR" id="PIRSR001492-2"/>
    </source>
</evidence>
<dbReference type="STRING" id="1798682.A3C15_01700"/>
<dbReference type="PIRSF" id="PIRSF001492">
    <property type="entry name" value="IPGAM"/>
    <property type="match status" value="1"/>
</dbReference>
<dbReference type="InterPro" id="IPR036646">
    <property type="entry name" value="PGAM_B_sf"/>
</dbReference>
<dbReference type="HAMAP" id="MF_01038">
    <property type="entry name" value="GpmI"/>
    <property type="match status" value="1"/>
</dbReference>
<dbReference type="NCBIfam" id="TIGR01307">
    <property type="entry name" value="pgm_bpd_ind"/>
    <property type="match status" value="1"/>
</dbReference>
<evidence type="ECO:0000256" key="13">
    <source>
        <dbReference type="PIRSR" id="PIRSR001492-3"/>
    </source>
</evidence>
<feature type="binding site" evidence="9 12">
    <location>
        <position position="125"/>
    </location>
    <ligand>
        <name>substrate</name>
    </ligand>
</feature>
<feature type="binding site" evidence="9 13">
    <location>
        <position position="438"/>
    </location>
    <ligand>
        <name>Mn(2+)</name>
        <dbReference type="ChEBI" id="CHEBI:29035"/>
        <label>2</label>
    </ligand>
</feature>
<evidence type="ECO:0000256" key="4">
    <source>
        <dbReference type="ARBA" id="ARBA00008819"/>
    </source>
</evidence>
<feature type="binding site" evidence="9 12">
    <location>
        <begin position="257"/>
        <end position="260"/>
    </location>
    <ligand>
        <name>substrate</name>
    </ligand>
</feature>
<dbReference type="GO" id="GO:0030145">
    <property type="term" value="F:manganese ion binding"/>
    <property type="evidence" value="ECO:0007669"/>
    <property type="project" value="UniProtKB-UniRule"/>
</dbReference>
<evidence type="ECO:0000256" key="5">
    <source>
        <dbReference type="ARBA" id="ARBA00022723"/>
    </source>
</evidence>
<comment type="caution">
    <text evidence="16">The sequence shown here is derived from an EMBL/GenBank/DDBJ whole genome shotgun (WGS) entry which is preliminary data.</text>
</comment>
<dbReference type="SUPFAM" id="SSF64158">
    <property type="entry name" value="2,3-Bisphosphoglycerate-independent phosphoglycerate mutase, substrate-binding domain"/>
    <property type="match status" value="1"/>
</dbReference>
<dbReference type="EC" id="5.4.2.12" evidence="9 10"/>
<dbReference type="EMBL" id="MFQD01000031">
    <property type="protein sequence ID" value="OGH67896.1"/>
    <property type="molecule type" value="Genomic_DNA"/>
</dbReference>
<dbReference type="UniPathway" id="UPA00109">
    <property type="reaction ID" value="UER00186"/>
</dbReference>
<dbReference type="GO" id="GO:0006096">
    <property type="term" value="P:glycolytic process"/>
    <property type="evidence" value="ECO:0007669"/>
    <property type="project" value="UniProtKB-UniRule"/>
</dbReference>
<dbReference type="Pfam" id="PF01676">
    <property type="entry name" value="Metalloenzyme"/>
    <property type="match status" value="1"/>
</dbReference>
<evidence type="ECO:0000256" key="11">
    <source>
        <dbReference type="PIRSR" id="PIRSR001492-1"/>
    </source>
</evidence>
<evidence type="ECO:0000256" key="3">
    <source>
        <dbReference type="ARBA" id="ARBA00004798"/>
    </source>
</evidence>
<organism evidence="16 17">
    <name type="scientific">Candidatus Magasanikbacteria bacterium RIFCSPHIGHO2_02_FULL_50_9b</name>
    <dbReference type="NCBI Taxonomy" id="1798682"/>
    <lineage>
        <taxon>Bacteria</taxon>
        <taxon>Candidatus Magasanikiibacteriota</taxon>
    </lineage>
</organism>
<dbReference type="PANTHER" id="PTHR31637:SF0">
    <property type="entry name" value="2,3-BISPHOSPHOGLYCERATE-INDEPENDENT PHOSPHOGLYCERATE MUTASE"/>
    <property type="match status" value="1"/>
</dbReference>
<feature type="binding site" evidence="9 13">
    <location>
        <position position="15"/>
    </location>
    <ligand>
        <name>Mn(2+)</name>
        <dbReference type="ChEBI" id="CHEBI:29035"/>
        <label>2</label>
    </ligand>
</feature>
<feature type="binding site" evidence="9 13">
    <location>
        <position position="439"/>
    </location>
    <ligand>
        <name>Mn(2+)</name>
        <dbReference type="ChEBI" id="CHEBI:29035"/>
        <label>2</label>
    </ligand>
</feature>
<keyword evidence="8 9" id="KW-0413">Isomerase</keyword>
<feature type="active site" description="Phosphoserine intermediate" evidence="9 11">
    <location>
        <position position="65"/>
    </location>
</feature>
<feature type="binding site" evidence="9 13">
    <location>
        <position position="401"/>
    </location>
    <ligand>
        <name>Mn(2+)</name>
        <dbReference type="ChEBI" id="CHEBI:29035"/>
        <label>1</label>
    </ligand>
</feature>
<dbReference type="Gene3D" id="3.40.720.10">
    <property type="entry name" value="Alkaline Phosphatase, subunit A"/>
    <property type="match status" value="1"/>
</dbReference>
<dbReference type="AlphaFoldDB" id="A0A1F6M8E7"/>
<dbReference type="Gene3D" id="3.40.1450.10">
    <property type="entry name" value="BPG-independent phosphoglycerate mutase, domain B"/>
    <property type="match status" value="1"/>
</dbReference>
<evidence type="ECO:0000256" key="6">
    <source>
        <dbReference type="ARBA" id="ARBA00023152"/>
    </source>
</evidence>
<protein>
    <recommendedName>
        <fullName evidence="9 10">2,3-bisphosphoglycerate-independent phosphoglycerate mutase</fullName>
        <shortName evidence="9">BPG-independent PGAM</shortName>
        <shortName evidence="9">Phosphoglyceromutase</shortName>
        <shortName evidence="9">iPGM</shortName>
        <ecNumber evidence="9 10">5.4.2.12</ecNumber>
    </recommendedName>
</protein>
<dbReference type="CDD" id="cd16010">
    <property type="entry name" value="iPGM"/>
    <property type="match status" value="1"/>
</dbReference>
<dbReference type="InterPro" id="IPR011258">
    <property type="entry name" value="BPG-indep_PGM_N"/>
</dbReference>
<dbReference type="SUPFAM" id="SSF53649">
    <property type="entry name" value="Alkaline phosphatase-like"/>
    <property type="match status" value="1"/>
</dbReference>
<dbReference type="GO" id="GO:0005829">
    <property type="term" value="C:cytosol"/>
    <property type="evidence" value="ECO:0007669"/>
    <property type="project" value="TreeGrafter"/>
</dbReference>
<dbReference type="GO" id="GO:0004619">
    <property type="term" value="F:phosphoglycerate mutase activity"/>
    <property type="evidence" value="ECO:0007669"/>
    <property type="project" value="UniProtKB-UniRule"/>
</dbReference>
<sequence length="520" mass="56558">MPEKNFRPTVLIINDGWGVAPDSDGNAITRAKTPNFSKWIKTYPTMTIKSSGIDVGLSWGEMGNSEVGHLNIGAGRVYYQTLPRIGKEISDKSFFNNAALQKIAAHAKQGGALHLLGIVSAGNVHGSDEHLNVLLEFCKAQGLSNVFVHAILDGRDSKFDSGKMFIERLLAKMKELGVGKLATLSGRFFAMDRDNRWERVEKMYRIMTDGAPSVDDPLAAIQKSYDAKVYDEEFVPVMIDEMGKVKAGDAVLFFNFRPDRAREITRAFVAPDFDKFARTKIDPLLFVTMTEYEKGLPVDVCYPPDVIKMSLAETISRAGKKQFHVAETEKYAHVTFFLNGTIEEAWPDEDRKIVPSPKVTSYAEAPDMSAIGVAEEAVKAIESNAYDFVVMNFANADMVGHTGDFAATVKGVEAVDKAMGMVVAITLAKGGAVFITADHGNGEEIVNIKTGDKDKEHSTNPIPFLCISGEWEGQLGPGGEVIGGDLSLVQPVGMLADVAPTLLKALGLAQPPEMTGRALM</sequence>
<evidence type="ECO:0000313" key="17">
    <source>
        <dbReference type="Proteomes" id="UP000176532"/>
    </source>
</evidence>
<evidence type="ECO:0000256" key="10">
    <source>
        <dbReference type="NCBIfam" id="TIGR01307"/>
    </source>
</evidence>
<dbReference type="Proteomes" id="UP000176532">
    <property type="component" value="Unassembled WGS sequence"/>
</dbReference>
<evidence type="ECO:0000259" key="14">
    <source>
        <dbReference type="Pfam" id="PF01676"/>
    </source>
</evidence>
<dbReference type="InterPro" id="IPR005995">
    <property type="entry name" value="Pgm_bpd_ind"/>
</dbReference>
<reference evidence="16 17" key="1">
    <citation type="journal article" date="2016" name="Nat. Commun.">
        <title>Thousands of microbial genomes shed light on interconnected biogeochemical processes in an aquifer system.</title>
        <authorList>
            <person name="Anantharaman K."/>
            <person name="Brown C.T."/>
            <person name="Hug L.A."/>
            <person name="Sharon I."/>
            <person name="Castelle C.J."/>
            <person name="Probst A.J."/>
            <person name="Thomas B.C."/>
            <person name="Singh A."/>
            <person name="Wilkins M.J."/>
            <person name="Karaoz U."/>
            <person name="Brodie E.L."/>
            <person name="Williams K.H."/>
            <person name="Hubbard S.S."/>
            <person name="Banfield J.F."/>
        </authorList>
    </citation>
    <scope>NUCLEOTIDE SEQUENCE [LARGE SCALE GENOMIC DNA]</scope>
</reference>
<evidence type="ECO:0000256" key="8">
    <source>
        <dbReference type="ARBA" id="ARBA00023235"/>
    </source>
</evidence>
<feature type="binding site" evidence="9 12">
    <location>
        <position position="193"/>
    </location>
    <ligand>
        <name>substrate</name>
    </ligand>
</feature>
<evidence type="ECO:0000256" key="7">
    <source>
        <dbReference type="ARBA" id="ARBA00023211"/>
    </source>
</evidence>
<name>A0A1F6M8E7_9BACT</name>
<keyword evidence="5 9" id="KW-0479">Metal-binding</keyword>
<dbReference type="InterPro" id="IPR017850">
    <property type="entry name" value="Alkaline_phosphatase_core_sf"/>
</dbReference>
<comment type="catalytic activity">
    <reaction evidence="1 9">
        <text>(2R)-2-phosphoglycerate = (2R)-3-phosphoglycerate</text>
        <dbReference type="Rhea" id="RHEA:15901"/>
        <dbReference type="ChEBI" id="CHEBI:58272"/>
        <dbReference type="ChEBI" id="CHEBI:58289"/>
        <dbReference type="EC" id="5.4.2.12"/>
    </reaction>
</comment>
<feature type="binding site" evidence="9 13">
    <location>
        <position position="397"/>
    </location>
    <ligand>
        <name>Mn(2+)</name>
        <dbReference type="ChEBI" id="CHEBI:29035"/>
        <label>1</label>
    </ligand>
</feature>
<evidence type="ECO:0000256" key="1">
    <source>
        <dbReference type="ARBA" id="ARBA00000370"/>
    </source>
</evidence>
<evidence type="ECO:0000256" key="2">
    <source>
        <dbReference type="ARBA" id="ARBA00002315"/>
    </source>
</evidence>
<evidence type="ECO:0000256" key="9">
    <source>
        <dbReference type="HAMAP-Rule" id="MF_01038"/>
    </source>
</evidence>
<dbReference type="InterPro" id="IPR006124">
    <property type="entry name" value="Metalloenzyme"/>
</dbReference>
<dbReference type="Pfam" id="PF06415">
    <property type="entry name" value="iPGM_N"/>
    <property type="match status" value="1"/>
</dbReference>
<comment type="pathway">
    <text evidence="3 9">Carbohydrate degradation; glycolysis; pyruvate from D-glyceraldehyde 3-phosphate: step 3/5.</text>
</comment>
<feature type="binding site" evidence="9 13">
    <location>
        <position position="457"/>
    </location>
    <ligand>
        <name>Mn(2+)</name>
        <dbReference type="ChEBI" id="CHEBI:29035"/>
        <label>1</label>
    </ligand>
</feature>
<feature type="domain" description="Metalloenzyme" evidence="14">
    <location>
        <begin position="8"/>
        <end position="509"/>
    </location>
</feature>
<comment type="similarity">
    <text evidence="4 9">Belongs to the BPG-independent phosphoglycerate mutase family.</text>
</comment>
<feature type="domain" description="BPG-independent PGAM N-terminal" evidence="15">
    <location>
        <begin position="85"/>
        <end position="294"/>
    </location>
</feature>
<keyword evidence="7 9" id="KW-0464">Manganese</keyword>
<dbReference type="FunFam" id="3.40.1450.10:FF:000002">
    <property type="entry name" value="2,3-bisphosphoglycerate-independent phosphoglycerate mutase"/>
    <property type="match status" value="1"/>
</dbReference>
<keyword evidence="6 9" id="KW-0324">Glycolysis</keyword>
<accession>A0A1F6M8E7</accession>
<proteinExistence type="inferred from homology"/>
<dbReference type="PANTHER" id="PTHR31637">
    <property type="entry name" value="2,3-BISPHOSPHOGLYCERATE-INDEPENDENT PHOSPHOGLYCERATE MUTASE"/>
    <property type="match status" value="1"/>
</dbReference>